<dbReference type="EMBL" id="CAJMWW010000087">
    <property type="protein sequence ID" value="CAE6435169.1"/>
    <property type="molecule type" value="Genomic_DNA"/>
</dbReference>
<accession>A0A8H3ANI3</accession>
<feature type="transmembrane region" description="Helical" evidence="9">
    <location>
        <begin position="7"/>
        <end position="30"/>
    </location>
</feature>
<evidence type="ECO:0000256" key="3">
    <source>
        <dbReference type="ARBA" id="ARBA00010617"/>
    </source>
</evidence>
<evidence type="ECO:0000313" key="10">
    <source>
        <dbReference type="EMBL" id="CAE6435169.1"/>
    </source>
</evidence>
<dbReference type="PRINTS" id="PR00463">
    <property type="entry name" value="EP450I"/>
</dbReference>
<evidence type="ECO:0000256" key="2">
    <source>
        <dbReference type="ARBA" id="ARBA00005179"/>
    </source>
</evidence>
<evidence type="ECO:0000256" key="4">
    <source>
        <dbReference type="ARBA" id="ARBA00022617"/>
    </source>
</evidence>
<keyword evidence="9" id="KW-0812">Transmembrane</keyword>
<evidence type="ECO:0000313" key="11">
    <source>
        <dbReference type="Proteomes" id="UP000663841"/>
    </source>
</evidence>
<dbReference type="AlphaFoldDB" id="A0A8H3ANI3"/>
<gene>
    <name evidence="10" type="ORF">RDB_LOCUS78261</name>
</gene>
<dbReference type="Pfam" id="PF00067">
    <property type="entry name" value="p450"/>
    <property type="match status" value="3"/>
</dbReference>
<dbReference type="GO" id="GO:0005506">
    <property type="term" value="F:iron ion binding"/>
    <property type="evidence" value="ECO:0007669"/>
    <property type="project" value="InterPro"/>
</dbReference>
<dbReference type="GO" id="GO:0020037">
    <property type="term" value="F:heme binding"/>
    <property type="evidence" value="ECO:0007669"/>
    <property type="project" value="InterPro"/>
</dbReference>
<dbReference type="GO" id="GO:0016705">
    <property type="term" value="F:oxidoreductase activity, acting on paired donors, with incorporation or reduction of molecular oxygen"/>
    <property type="evidence" value="ECO:0007669"/>
    <property type="project" value="InterPro"/>
</dbReference>
<dbReference type="GO" id="GO:0004497">
    <property type="term" value="F:monooxygenase activity"/>
    <property type="evidence" value="ECO:0007669"/>
    <property type="project" value="UniProtKB-KW"/>
</dbReference>
<organism evidence="10 11">
    <name type="scientific">Rhizoctonia solani</name>
    <dbReference type="NCBI Taxonomy" id="456999"/>
    <lineage>
        <taxon>Eukaryota</taxon>
        <taxon>Fungi</taxon>
        <taxon>Dikarya</taxon>
        <taxon>Basidiomycota</taxon>
        <taxon>Agaricomycotina</taxon>
        <taxon>Agaricomycetes</taxon>
        <taxon>Cantharellales</taxon>
        <taxon>Ceratobasidiaceae</taxon>
        <taxon>Rhizoctonia</taxon>
    </lineage>
</organism>
<evidence type="ECO:0000256" key="9">
    <source>
        <dbReference type="SAM" id="Phobius"/>
    </source>
</evidence>
<dbReference type="Proteomes" id="UP000663841">
    <property type="component" value="Unassembled WGS sequence"/>
</dbReference>
<protein>
    <recommendedName>
        <fullName evidence="12">Cytochrome P450</fullName>
    </recommendedName>
</protein>
<dbReference type="PANTHER" id="PTHR46300:SF4">
    <property type="entry name" value="CYTOCHROME P450 98A3"/>
    <property type="match status" value="1"/>
</dbReference>
<proteinExistence type="inferred from homology"/>
<keyword evidence="9" id="KW-0472">Membrane</keyword>
<evidence type="ECO:0000256" key="6">
    <source>
        <dbReference type="ARBA" id="ARBA00023002"/>
    </source>
</evidence>
<evidence type="ECO:0008006" key="12">
    <source>
        <dbReference type="Google" id="ProtNLM"/>
    </source>
</evidence>
<comment type="pathway">
    <text evidence="2">Secondary metabolite biosynthesis.</text>
</comment>
<keyword evidence="9" id="KW-1133">Transmembrane helix</keyword>
<dbReference type="InterPro" id="IPR001128">
    <property type="entry name" value="Cyt_P450"/>
</dbReference>
<dbReference type="InterPro" id="IPR002401">
    <property type="entry name" value="Cyt_P450_E_grp-I"/>
</dbReference>
<comment type="similarity">
    <text evidence="3">Belongs to the cytochrome P450 family.</text>
</comment>
<name>A0A8H3ANI3_9AGAM</name>
<dbReference type="PANTHER" id="PTHR46300">
    <property type="entry name" value="P450, PUTATIVE (EUROFUNG)-RELATED-RELATED"/>
    <property type="match status" value="1"/>
</dbReference>
<reference evidence="10" key="1">
    <citation type="submission" date="2021-01" db="EMBL/GenBank/DDBJ databases">
        <authorList>
            <person name="Kaushik A."/>
        </authorList>
    </citation>
    <scope>NUCLEOTIDE SEQUENCE</scope>
    <source>
        <strain evidence="10">AG3-T5</strain>
    </source>
</reference>
<keyword evidence="8" id="KW-0503">Monooxygenase</keyword>
<evidence type="ECO:0000256" key="8">
    <source>
        <dbReference type="ARBA" id="ARBA00023033"/>
    </source>
</evidence>
<comment type="cofactor">
    <cofactor evidence="1">
        <name>heme</name>
        <dbReference type="ChEBI" id="CHEBI:30413"/>
    </cofactor>
</comment>
<keyword evidence="6" id="KW-0560">Oxidoreductase</keyword>
<dbReference type="InterPro" id="IPR036396">
    <property type="entry name" value="Cyt_P450_sf"/>
</dbReference>
<keyword evidence="4" id="KW-0349">Heme</keyword>
<sequence>MSQRASLYAPADLGLLLGVGTLVYLTGRYWNWPGSRHKDMPPGPPPLPIVGNMHQLKPNNIFMQLCDLNKKYGPIASLKIGSSNMIVIVGDGAVIRELFDKRGTIYSNRPPEISSEIAGGGDHALWERDTNKWRIARKQMVQHYPRASKNCYAELQEAESVQLLYDFLHSPEHRMHHPMRYATSVVTCLNYGVRCATYDDPVVCEIVDILNRLTMINIPGTKPPVEQFPWMYLPGFITGHWKDKVNVIGKLMDKLYCGLADIGWERGVSGMNPDNLVYKLRLNEVNTGITRHRQAHVCGLILEGGSDIVAAVISTCIMAMVEHETYQERAQREIDGLYNEETLPKWEDEQSMPFIRADDYYGGYFIPKGSTIICNAAAIHLNPTRYEDPESFKPERFLNHTLAMAKSAVQSDPLKRDHFSFGAVNLALLGPTRVPILGNLGLLQLKRTDLFDQLRELNQKYGPLASLKLGSSNIIVIGGDGSLVRELLDKRGSIYSNRPSEPTQEITGGGDNVLFQTNTEKWKAARKQIVRHYPRASNPEQVRLQEAESVQLLHDFLHQPEQNMLHSMRYTTSIITCLNYGIRCATYEDPIVHDMETIMTFIPRPPVDHFPLLRYLPDFMVGNWQLKAERRKVLMDKVYGGKSFVSLI</sequence>
<evidence type="ECO:0000256" key="1">
    <source>
        <dbReference type="ARBA" id="ARBA00001971"/>
    </source>
</evidence>
<keyword evidence="7" id="KW-0408">Iron</keyword>
<comment type="caution">
    <text evidence="10">The sequence shown here is derived from an EMBL/GenBank/DDBJ whole genome shotgun (WGS) entry which is preliminary data.</text>
</comment>
<evidence type="ECO:0000256" key="5">
    <source>
        <dbReference type="ARBA" id="ARBA00022723"/>
    </source>
</evidence>
<dbReference type="GO" id="GO:0016020">
    <property type="term" value="C:membrane"/>
    <property type="evidence" value="ECO:0007669"/>
    <property type="project" value="UniProtKB-SubCell"/>
</dbReference>
<keyword evidence="5" id="KW-0479">Metal-binding</keyword>
<dbReference type="InterPro" id="IPR050364">
    <property type="entry name" value="Cytochrome_P450_fung"/>
</dbReference>
<dbReference type="SUPFAM" id="SSF48264">
    <property type="entry name" value="Cytochrome P450"/>
    <property type="match status" value="2"/>
</dbReference>
<evidence type="ECO:0000256" key="7">
    <source>
        <dbReference type="ARBA" id="ARBA00023004"/>
    </source>
</evidence>
<dbReference type="Gene3D" id="1.10.630.10">
    <property type="entry name" value="Cytochrome P450"/>
    <property type="match status" value="2"/>
</dbReference>